<name>A0A2N5SK06_9BASI</name>
<reference evidence="1 2" key="1">
    <citation type="submission" date="2017-11" db="EMBL/GenBank/DDBJ databases">
        <title>De novo assembly and phasing of dikaryotic genomes from two isolates of Puccinia coronata f. sp. avenae, the causal agent of oat crown rust.</title>
        <authorList>
            <person name="Miller M.E."/>
            <person name="Zhang Y."/>
            <person name="Omidvar V."/>
            <person name="Sperschneider J."/>
            <person name="Schwessinger B."/>
            <person name="Raley C."/>
            <person name="Palmer J.M."/>
            <person name="Garnica D."/>
            <person name="Upadhyaya N."/>
            <person name="Rathjen J."/>
            <person name="Taylor J.M."/>
            <person name="Park R.F."/>
            <person name="Dodds P.N."/>
            <person name="Hirsch C.D."/>
            <person name="Kianian S.F."/>
            <person name="Figueroa M."/>
        </authorList>
    </citation>
    <scope>NUCLEOTIDE SEQUENCE [LARGE SCALE GENOMIC DNA]</scope>
    <source>
        <strain evidence="1">12NC29</strain>
    </source>
</reference>
<accession>A0A2N5SK06</accession>
<proteinExistence type="predicted"/>
<evidence type="ECO:0000313" key="2">
    <source>
        <dbReference type="Proteomes" id="UP000235388"/>
    </source>
</evidence>
<dbReference type="EMBL" id="PGCJ01000946">
    <property type="protein sequence ID" value="PLW13559.1"/>
    <property type="molecule type" value="Genomic_DNA"/>
</dbReference>
<keyword evidence="2" id="KW-1185">Reference proteome</keyword>
<evidence type="ECO:0000313" key="1">
    <source>
        <dbReference type="EMBL" id="PLW13559.1"/>
    </source>
</evidence>
<dbReference type="Proteomes" id="UP000235388">
    <property type="component" value="Unassembled WGS sequence"/>
</dbReference>
<comment type="caution">
    <text evidence="1">The sequence shown here is derived from an EMBL/GenBank/DDBJ whole genome shotgun (WGS) entry which is preliminary data.</text>
</comment>
<organism evidence="1 2">
    <name type="scientific">Puccinia coronata f. sp. avenae</name>
    <dbReference type="NCBI Taxonomy" id="200324"/>
    <lineage>
        <taxon>Eukaryota</taxon>
        <taxon>Fungi</taxon>
        <taxon>Dikarya</taxon>
        <taxon>Basidiomycota</taxon>
        <taxon>Pucciniomycotina</taxon>
        <taxon>Pucciniomycetes</taxon>
        <taxon>Pucciniales</taxon>
        <taxon>Pucciniaceae</taxon>
        <taxon>Puccinia</taxon>
    </lineage>
</organism>
<protein>
    <submittedName>
        <fullName evidence="1">Uncharacterized protein</fullName>
    </submittedName>
</protein>
<dbReference type="AlphaFoldDB" id="A0A2N5SK06"/>
<gene>
    <name evidence="1" type="ORF">PCANC_24067</name>
</gene>
<sequence>MDEDAQQEEEQLMALFDDLEDNINPSERAPIFNRIPNEECDSFSGHMRLMADYLHDKAIYSNYTLFKDRIALGRWASQLPSK</sequence>